<evidence type="ECO:0000256" key="3">
    <source>
        <dbReference type="ARBA" id="ARBA00022840"/>
    </source>
</evidence>
<dbReference type="EMBL" id="LAVV01003444">
    <property type="protein sequence ID" value="KNZ62131.1"/>
    <property type="molecule type" value="Genomic_DNA"/>
</dbReference>
<evidence type="ECO:0000256" key="1">
    <source>
        <dbReference type="ARBA" id="ARBA00012513"/>
    </source>
</evidence>
<feature type="binding site" evidence="4">
    <location>
        <position position="40"/>
    </location>
    <ligand>
        <name>ATP</name>
        <dbReference type="ChEBI" id="CHEBI:30616"/>
    </ligand>
</feature>
<sequence length="353" mass="40400">MELTFGNTTQYRVLKKIGGGTFGELYLGQNLETGEQVAIKLESVKAAFSLLAHEAQVYRCVGNGLVGIPYASLRWFGVQHGYNALVLDLLGPSLEDLFNLCGRRFSLKTVLLLSEQLLCRVEQLHSRGFLHRDIKPENFLVGLRGGESQVVHMIDFGLSKRYRDPLTQEHIGYVEKKTLTGTARYASLSTHRGIEQSRRDDLASVGYMLVYFMRGSLPWQGLKGETKQHRHEKIRALKESMPVDVLCQGLPTEFHFLLNYANELRFLDKPDYSLIRSRFRELFIRNAFAYDRIFDWTLPIRSHLPSLHHLPFSKSRKPRAAPPILPPIVSTPLPPKNSFSNKLGHIREVWDRK</sequence>
<dbReference type="InterPro" id="IPR000719">
    <property type="entry name" value="Prot_kinase_dom"/>
</dbReference>
<comment type="caution">
    <text evidence="7">The sequence shown here is derived from an EMBL/GenBank/DDBJ whole genome shotgun (WGS) entry which is preliminary data.</text>
</comment>
<name>A0A0L6VMX2_9BASI</name>
<dbReference type="OrthoDB" id="5800476at2759"/>
<feature type="domain" description="Protein kinase" evidence="6">
    <location>
        <begin position="11"/>
        <end position="284"/>
    </location>
</feature>
<gene>
    <name evidence="7" type="ORF">VP01_130g9</name>
</gene>
<dbReference type="SMART" id="SM00220">
    <property type="entry name" value="S_TKc"/>
    <property type="match status" value="1"/>
</dbReference>
<dbReference type="Pfam" id="PF00069">
    <property type="entry name" value="Pkinase"/>
    <property type="match status" value="1"/>
</dbReference>
<keyword evidence="8" id="KW-1185">Reference proteome</keyword>
<evidence type="ECO:0000256" key="2">
    <source>
        <dbReference type="ARBA" id="ARBA00022741"/>
    </source>
</evidence>
<dbReference type="PANTHER" id="PTHR11909">
    <property type="entry name" value="CASEIN KINASE-RELATED"/>
    <property type="match status" value="1"/>
</dbReference>
<evidence type="ECO:0000256" key="4">
    <source>
        <dbReference type="PROSITE-ProRule" id="PRU10141"/>
    </source>
</evidence>
<accession>A0A0L6VMX2</accession>
<dbReference type="InterPro" id="IPR050235">
    <property type="entry name" value="CK1_Ser-Thr_kinase"/>
</dbReference>
<evidence type="ECO:0000259" key="6">
    <source>
        <dbReference type="PROSITE" id="PS50011"/>
    </source>
</evidence>
<dbReference type="InterPro" id="IPR011009">
    <property type="entry name" value="Kinase-like_dom_sf"/>
</dbReference>
<keyword evidence="3 4" id="KW-0067">ATP-binding</keyword>
<dbReference type="AlphaFoldDB" id="A0A0L6VMX2"/>
<proteinExistence type="inferred from homology"/>
<dbReference type="PROSITE" id="PS50011">
    <property type="entry name" value="PROTEIN_KINASE_DOM"/>
    <property type="match status" value="1"/>
</dbReference>
<dbReference type="Gene3D" id="1.10.510.10">
    <property type="entry name" value="Transferase(Phosphotransferase) domain 1"/>
    <property type="match status" value="1"/>
</dbReference>
<dbReference type="FunFam" id="1.10.510.10:FF:000596">
    <property type="entry name" value="CK1 family protein kinase"/>
    <property type="match status" value="1"/>
</dbReference>
<dbReference type="InterPro" id="IPR008271">
    <property type="entry name" value="Ser/Thr_kinase_AS"/>
</dbReference>
<dbReference type="CDD" id="cd14016">
    <property type="entry name" value="STKc_CK1"/>
    <property type="match status" value="1"/>
</dbReference>
<dbReference type="GO" id="GO:0004674">
    <property type="term" value="F:protein serine/threonine kinase activity"/>
    <property type="evidence" value="ECO:0007669"/>
    <property type="project" value="UniProtKB-KW"/>
</dbReference>
<protein>
    <recommendedName>
        <fullName evidence="1">non-specific serine/threonine protein kinase</fullName>
        <ecNumber evidence="1">2.7.11.1</ecNumber>
    </recommendedName>
</protein>
<evidence type="ECO:0000313" key="7">
    <source>
        <dbReference type="EMBL" id="KNZ62131.1"/>
    </source>
</evidence>
<dbReference type="STRING" id="27349.A0A0L6VMX2"/>
<keyword evidence="5" id="KW-0723">Serine/threonine-protein kinase</keyword>
<evidence type="ECO:0000256" key="5">
    <source>
        <dbReference type="RuleBase" id="RU000304"/>
    </source>
</evidence>
<keyword evidence="2 4" id="KW-0547">Nucleotide-binding</keyword>
<dbReference type="EC" id="2.7.11.1" evidence="1"/>
<dbReference type="PROSITE" id="PS00108">
    <property type="entry name" value="PROTEIN_KINASE_ST"/>
    <property type="match status" value="1"/>
</dbReference>
<keyword evidence="5" id="KW-0808">Transferase</keyword>
<dbReference type="SUPFAM" id="SSF56112">
    <property type="entry name" value="Protein kinase-like (PK-like)"/>
    <property type="match status" value="1"/>
</dbReference>
<comment type="similarity">
    <text evidence="5">Belongs to the protein kinase superfamily.</text>
</comment>
<dbReference type="PROSITE" id="PS00107">
    <property type="entry name" value="PROTEIN_KINASE_ATP"/>
    <property type="match status" value="1"/>
</dbReference>
<dbReference type="InterPro" id="IPR017441">
    <property type="entry name" value="Protein_kinase_ATP_BS"/>
</dbReference>
<keyword evidence="5" id="KW-0418">Kinase</keyword>
<dbReference type="VEuPathDB" id="FungiDB:VP01_130g9"/>
<dbReference type="GO" id="GO:0005524">
    <property type="term" value="F:ATP binding"/>
    <property type="evidence" value="ECO:0007669"/>
    <property type="project" value="UniProtKB-UniRule"/>
</dbReference>
<evidence type="ECO:0000313" key="8">
    <source>
        <dbReference type="Proteomes" id="UP000037035"/>
    </source>
</evidence>
<dbReference type="Proteomes" id="UP000037035">
    <property type="component" value="Unassembled WGS sequence"/>
</dbReference>
<reference evidence="7 8" key="1">
    <citation type="submission" date="2015-08" db="EMBL/GenBank/DDBJ databases">
        <title>Next Generation Sequencing and Analysis of the Genome of Puccinia sorghi L Schw, the Causal Agent of Maize Common Rust.</title>
        <authorList>
            <person name="Rochi L."/>
            <person name="Burguener G."/>
            <person name="Darino M."/>
            <person name="Turjanski A."/>
            <person name="Kreff E."/>
            <person name="Dieguez M.J."/>
            <person name="Sacco F."/>
        </authorList>
    </citation>
    <scope>NUCLEOTIDE SEQUENCE [LARGE SCALE GENOMIC DNA]</scope>
    <source>
        <strain evidence="7 8">RO10H11247</strain>
    </source>
</reference>
<organism evidence="7 8">
    <name type="scientific">Puccinia sorghi</name>
    <dbReference type="NCBI Taxonomy" id="27349"/>
    <lineage>
        <taxon>Eukaryota</taxon>
        <taxon>Fungi</taxon>
        <taxon>Dikarya</taxon>
        <taxon>Basidiomycota</taxon>
        <taxon>Pucciniomycotina</taxon>
        <taxon>Pucciniomycetes</taxon>
        <taxon>Pucciniales</taxon>
        <taxon>Pucciniaceae</taxon>
        <taxon>Puccinia</taxon>
    </lineage>
</organism>